<dbReference type="Proteomes" id="UP000243900">
    <property type="component" value="Unassembled WGS sequence"/>
</dbReference>
<evidence type="ECO:0000259" key="8">
    <source>
        <dbReference type="Pfam" id="PF01323"/>
    </source>
</evidence>
<dbReference type="OrthoDB" id="9784896at2"/>
<keyword evidence="3 5" id="KW-1015">Disulfide bond</keyword>
<evidence type="ECO:0000313" key="9">
    <source>
        <dbReference type="EMBL" id="PQA48299.1"/>
    </source>
</evidence>
<organism evidence="9 10">
    <name type="scientific">Amnimonas aquatica</name>
    <dbReference type="NCBI Taxonomy" id="2094561"/>
    <lineage>
        <taxon>Bacteria</taxon>
        <taxon>Pseudomonadati</taxon>
        <taxon>Pseudomonadota</taxon>
        <taxon>Gammaproteobacteria</taxon>
        <taxon>Moraxellales</taxon>
        <taxon>Moraxellaceae</taxon>
        <taxon>Amnimonas</taxon>
    </lineage>
</organism>
<dbReference type="GO" id="GO:0016491">
    <property type="term" value="F:oxidoreductase activity"/>
    <property type="evidence" value="ECO:0007669"/>
    <property type="project" value="InterPro"/>
</dbReference>
<reference evidence="10" key="1">
    <citation type="submission" date="2018-02" db="EMBL/GenBank/DDBJ databases">
        <title>Genome sequencing of Solimonas sp. HR-BB.</title>
        <authorList>
            <person name="Lee Y."/>
            <person name="Jeon C.O."/>
        </authorList>
    </citation>
    <scope>NUCLEOTIDE SEQUENCE [LARGE SCALE GENOMIC DNA]</scope>
    <source>
        <strain evidence="10">HR-E</strain>
    </source>
</reference>
<evidence type="ECO:0000256" key="3">
    <source>
        <dbReference type="ARBA" id="ARBA00023157"/>
    </source>
</evidence>
<dbReference type="InterPro" id="IPR001853">
    <property type="entry name" value="DSBA-like_thioredoxin_dom"/>
</dbReference>
<dbReference type="InterPro" id="IPR036249">
    <property type="entry name" value="Thioredoxin-like_sf"/>
</dbReference>
<dbReference type="CDD" id="cd03019">
    <property type="entry name" value="DsbA_DsbA"/>
    <property type="match status" value="1"/>
</dbReference>
<dbReference type="AlphaFoldDB" id="A0A2P6ATY0"/>
<comment type="similarity">
    <text evidence="1">Belongs to the thioredoxin family. DsbA subfamily.</text>
</comment>
<keyword evidence="2 7" id="KW-0732">Signal</keyword>
<gene>
    <name evidence="9" type="ORF">C5O18_03295</name>
</gene>
<dbReference type="EMBL" id="PTQZ01000045">
    <property type="protein sequence ID" value="PQA48299.1"/>
    <property type="molecule type" value="Genomic_DNA"/>
</dbReference>
<dbReference type="PANTHER" id="PTHR35891">
    <property type="entry name" value="THIOL:DISULFIDE INTERCHANGE PROTEIN DSBA"/>
    <property type="match status" value="1"/>
</dbReference>
<dbReference type="GO" id="GO:0042597">
    <property type="term" value="C:periplasmic space"/>
    <property type="evidence" value="ECO:0007669"/>
    <property type="project" value="UniProtKB-SubCell"/>
</dbReference>
<feature type="signal peptide" evidence="7">
    <location>
        <begin position="1"/>
        <end position="19"/>
    </location>
</feature>
<dbReference type="PIRSF" id="PIRSF001488">
    <property type="entry name" value="Tdi_protein"/>
    <property type="match status" value="1"/>
</dbReference>
<name>A0A2P6ATY0_9GAMM</name>
<evidence type="ECO:0000256" key="7">
    <source>
        <dbReference type="SAM" id="SignalP"/>
    </source>
</evidence>
<evidence type="ECO:0000256" key="4">
    <source>
        <dbReference type="ARBA" id="ARBA00023284"/>
    </source>
</evidence>
<dbReference type="Pfam" id="PF01323">
    <property type="entry name" value="DSBA"/>
    <property type="match status" value="1"/>
</dbReference>
<evidence type="ECO:0000256" key="2">
    <source>
        <dbReference type="ARBA" id="ARBA00022729"/>
    </source>
</evidence>
<evidence type="ECO:0000256" key="6">
    <source>
        <dbReference type="PIRSR" id="PIRSR001488-1"/>
    </source>
</evidence>
<proteinExistence type="inferred from homology"/>
<protein>
    <recommendedName>
        <fullName evidence="5">Thiol:disulfide interchange protein</fullName>
    </recommendedName>
</protein>
<feature type="disulfide bond" description="Redox-active" evidence="6">
    <location>
        <begin position="53"/>
        <end position="56"/>
    </location>
</feature>
<comment type="subcellular location">
    <subcellularLocation>
        <location evidence="5">Periplasm</location>
    </subcellularLocation>
</comment>
<keyword evidence="10" id="KW-1185">Reference proteome</keyword>
<evidence type="ECO:0000256" key="5">
    <source>
        <dbReference type="PIRNR" id="PIRNR001488"/>
    </source>
</evidence>
<comment type="caution">
    <text evidence="9">The sequence shown here is derived from an EMBL/GenBank/DDBJ whole genome shotgun (WGS) entry which is preliminary data.</text>
</comment>
<accession>A0A2P6ATY0</accession>
<dbReference type="Gene3D" id="3.40.30.10">
    <property type="entry name" value="Glutaredoxin"/>
    <property type="match status" value="1"/>
</dbReference>
<dbReference type="PANTHER" id="PTHR35891:SF2">
    <property type="entry name" value="THIOL:DISULFIDE INTERCHANGE PROTEIN DSBA"/>
    <property type="match status" value="1"/>
</dbReference>
<feature type="chain" id="PRO_5015124173" description="Thiol:disulfide interchange protein" evidence="7">
    <location>
        <begin position="20"/>
        <end position="203"/>
    </location>
</feature>
<dbReference type="RefSeq" id="WP_105191434.1">
    <property type="nucleotide sequence ID" value="NZ_PTQZ01000045.1"/>
</dbReference>
<dbReference type="SUPFAM" id="SSF52833">
    <property type="entry name" value="Thioredoxin-like"/>
    <property type="match status" value="1"/>
</dbReference>
<keyword evidence="5" id="KW-0574">Periplasm</keyword>
<sequence>MKKWFALCLLAIWPGLAMAFVPVEGKDYTRLANPGPVDKPGLIEVREFFWYGCGHCYNLEPHVVGWLKTKPADVNFVRTPAALNAVWESNARGYYVAEMRGLVEKTHGPLFAAIHVDKQRLHDQKSLAKFYSRFGISEKDFNGLYSSFPIEGQVARSRTLAIRYQLSGVPAIVVNGKYLVPGEGARTIQVVNALIAKERAGGR</sequence>
<evidence type="ECO:0000313" key="10">
    <source>
        <dbReference type="Proteomes" id="UP000243900"/>
    </source>
</evidence>
<dbReference type="InterPro" id="IPR050824">
    <property type="entry name" value="Thiol_disulfide_DsbA"/>
</dbReference>
<evidence type="ECO:0000256" key="1">
    <source>
        <dbReference type="ARBA" id="ARBA00005791"/>
    </source>
</evidence>
<dbReference type="InterPro" id="IPR023205">
    <property type="entry name" value="DsbA/DsbL"/>
</dbReference>
<keyword evidence="4" id="KW-0676">Redox-active center</keyword>
<feature type="domain" description="DSBA-like thioredoxin" evidence="8">
    <location>
        <begin position="86"/>
        <end position="182"/>
    </location>
</feature>